<dbReference type="SUPFAM" id="SSF48498">
    <property type="entry name" value="Tetracyclin repressor-like, C-terminal domain"/>
    <property type="match status" value="1"/>
</dbReference>
<dbReference type="PANTHER" id="PTHR30055">
    <property type="entry name" value="HTH-TYPE TRANSCRIPTIONAL REGULATOR RUTR"/>
    <property type="match status" value="1"/>
</dbReference>
<keyword evidence="4" id="KW-0804">Transcription</keyword>
<evidence type="ECO:0000259" key="6">
    <source>
        <dbReference type="PROSITE" id="PS50977"/>
    </source>
</evidence>
<keyword evidence="3 5" id="KW-0238">DNA-binding</keyword>
<dbReference type="Pfam" id="PF00440">
    <property type="entry name" value="TetR_N"/>
    <property type="match status" value="1"/>
</dbReference>
<dbReference type="OrthoDB" id="5293556at2"/>
<dbReference type="GO" id="GO:0003700">
    <property type="term" value="F:DNA-binding transcription factor activity"/>
    <property type="evidence" value="ECO:0007669"/>
    <property type="project" value="TreeGrafter"/>
</dbReference>
<keyword evidence="2" id="KW-0805">Transcription regulation</keyword>
<protein>
    <submittedName>
        <fullName evidence="7">TetR/AcrR family transcriptional regulator</fullName>
    </submittedName>
</protein>
<keyword evidence="8" id="KW-1185">Reference proteome</keyword>
<dbReference type="PROSITE" id="PS01081">
    <property type="entry name" value="HTH_TETR_1"/>
    <property type="match status" value="1"/>
</dbReference>
<organism evidence="7 8">
    <name type="scientific">Melaminivora suipulveris</name>
    <dbReference type="NCBI Taxonomy" id="2109913"/>
    <lineage>
        <taxon>Bacteria</taxon>
        <taxon>Pseudomonadati</taxon>
        <taxon>Pseudomonadota</taxon>
        <taxon>Betaproteobacteria</taxon>
        <taxon>Burkholderiales</taxon>
        <taxon>Comamonadaceae</taxon>
        <taxon>Melaminivora</taxon>
    </lineage>
</organism>
<accession>A0A2R3QBC7</accession>
<name>A0A2R3QBC7_9BURK</name>
<evidence type="ECO:0000313" key="7">
    <source>
        <dbReference type="EMBL" id="AVO49082.1"/>
    </source>
</evidence>
<dbReference type="InterPro" id="IPR001647">
    <property type="entry name" value="HTH_TetR"/>
</dbReference>
<evidence type="ECO:0000256" key="4">
    <source>
        <dbReference type="ARBA" id="ARBA00023163"/>
    </source>
</evidence>
<proteinExistence type="predicted"/>
<evidence type="ECO:0000256" key="3">
    <source>
        <dbReference type="ARBA" id="ARBA00023125"/>
    </source>
</evidence>
<evidence type="ECO:0000256" key="5">
    <source>
        <dbReference type="PROSITE-ProRule" id="PRU00335"/>
    </source>
</evidence>
<dbReference type="SUPFAM" id="SSF46689">
    <property type="entry name" value="Homeodomain-like"/>
    <property type="match status" value="1"/>
</dbReference>
<dbReference type="EMBL" id="CP027667">
    <property type="protein sequence ID" value="AVO49082.1"/>
    <property type="molecule type" value="Genomic_DNA"/>
</dbReference>
<dbReference type="InterPro" id="IPR009057">
    <property type="entry name" value="Homeodomain-like_sf"/>
</dbReference>
<dbReference type="GO" id="GO:0000976">
    <property type="term" value="F:transcription cis-regulatory region binding"/>
    <property type="evidence" value="ECO:0007669"/>
    <property type="project" value="TreeGrafter"/>
</dbReference>
<dbReference type="Gene3D" id="1.10.357.10">
    <property type="entry name" value="Tetracycline Repressor, domain 2"/>
    <property type="match status" value="1"/>
</dbReference>
<dbReference type="PRINTS" id="PR00455">
    <property type="entry name" value="HTHTETR"/>
</dbReference>
<dbReference type="Proteomes" id="UP000237925">
    <property type="component" value="Chromosome"/>
</dbReference>
<dbReference type="InterPro" id="IPR036271">
    <property type="entry name" value="Tet_transcr_reg_TetR-rel_C_sf"/>
</dbReference>
<reference evidence="7 8" key="1">
    <citation type="submission" date="2018-03" db="EMBL/GenBank/DDBJ databases">
        <title>Genome sequencing of Melaminivora sp.</title>
        <authorList>
            <person name="Kim S.-J."/>
            <person name="Heo J."/>
            <person name="Ahn J.-H."/>
            <person name="Kwon S.-W."/>
        </authorList>
    </citation>
    <scope>NUCLEOTIDE SEQUENCE [LARGE SCALE GENOMIC DNA]</scope>
    <source>
        <strain evidence="7 8">SC2-9</strain>
    </source>
</reference>
<dbReference type="Gene3D" id="1.10.10.60">
    <property type="entry name" value="Homeodomain-like"/>
    <property type="match status" value="1"/>
</dbReference>
<dbReference type="AlphaFoldDB" id="A0A2R3QBC7"/>
<dbReference type="PANTHER" id="PTHR30055:SF175">
    <property type="entry name" value="HTH-TYPE TRANSCRIPTIONAL REPRESSOR KSTR2"/>
    <property type="match status" value="1"/>
</dbReference>
<feature type="domain" description="HTH tetR-type" evidence="6">
    <location>
        <begin position="10"/>
        <end position="70"/>
    </location>
</feature>
<sequence>MARGRSAGYEDQRELILERAAHLFAKQGYTAASMNEVAEACGLSKPALYHYFRDKYDLLVHIAEGHVSRLQLLVAEVESLGLPPEQRLRTLIQRFVLEYARAKDAHRVLTEDVKFLTDEDRARILGSERAVVAHFSGAIGEHWPQVAGARLAAPTAMLLFGMINWMFTWFRPEGSLTYEDLAPMVADLFFGGVPAMRLPQAPQDPA</sequence>
<evidence type="ECO:0000256" key="2">
    <source>
        <dbReference type="ARBA" id="ARBA00023015"/>
    </source>
</evidence>
<dbReference type="InterPro" id="IPR023772">
    <property type="entry name" value="DNA-bd_HTH_TetR-type_CS"/>
</dbReference>
<feature type="DNA-binding region" description="H-T-H motif" evidence="5">
    <location>
        <begin position="33"/>
        <end position="52"/>
    </location>
</feature>
<evidence type="ECO:0000313" key="8">
    <source>
        <dbReference type="Proteomes" id="UP000237925"/>
    </source>
</evidence>
<dbReference type="InterPro" id="IPR050109">
    <property type="entry name" value="HTH-type_TetR-like_transc_reg"/>
</dbReference>
<dbReference type="InterPro" id="IPR041490">
    <property type="entry name" value="KstR2_TetR_C"/>
</dbReference>
<keyword evidence="1" id="KW-0678">Repressor</keyword>
<evidence type="ECO:0000256" key="1">
    <source>
        <dbReference type="ARBA" id="ARBA00022491"/>
    </source>
</evidence>
<dbReference type="PROSITE" id="PS50977">
    <property type="entry name" value="HTH_TETR_2"/>
    <property type="match status" value="1"/>
</dbReference>
<gene>
    <name evidence="7" type="ORF">C6568_07290</name>
</gene>
<dbReference type="RefSeq" id="WP_106683518.1">
    <property type="nucleotide sequence ID" value="NZ_CP027667.1"/>
</dbReference>
<dbReference type="Pfam" id="PF17932">
    <property type="entry name" value="TetR_C_24"/>
    <property type="match status" value="1"/>
</dbReference>
<dbReference type="KEGG" id="mela:C6568_07290"/>